<feature type="chain" id="PRO_5046311049" description="Secreted protein" evidence="1">
    <location>
        <begin position="30"/>
        <end position="172"/>
    </location>
</feature>
<proteinExistence type="predicted"/>
<protein>
    <recommendedName>
        <fullName evidence="4">Secreted protein</fullName>
    </recommendedName>
</protein>
<accession>A0ABT3CHQ4</accession>
<keyword evidence="3" id="KW-1185">Reference proteome</keyword>
<dbReference type="RefSeq" id="WP_264070205.1">
    <property type="nucleotide sequence ID" value="NZ_JACKTY010000038.1"/>
</dbReference>
<keyword evidence="1" id="KW-0732">Signal</keyword>
<evidence type="ECO:0000256" key="1">
    <source>
        <dbReference type="SAM" id="SignalP"/>
    </source>
</evidence>
<dbReference type="EMBL" id="JACKTY010000038">
    <property type="protein sequence ID" value="MCV7229018.1"/>
    <property type="molecule type" value="Genomic_DNA"/>
</dbReference>
<organism evidence="2 3">
    <name type="scientific">Mycolicibacterium komossense</name>
    <dbReference type="NCBI Taxonomy" id="1779"/>
    <lineage>
        <taxon>Bacteria</taxon>
        <taxon>Bacillati</taxon>
        <taxon>Actinomycetota</taxon>
        <taxon>Actinomycetes</taxon>
        <taxon>Mycobacteriales</taxon>
        <taxon>Mycobacteriaceae</taxon>
        <taxon>Mycolicibacterium</taxon>
    </lineage>
</organism>
<evidence type="ECO:0008006" key="4">
    <source>
        <dbReference type="Google" id="ProtNLM"/>
    </source>
</evidence>
<reference evidence="2 3" key="1">
    <citation type="journal article" date="2022" name="BMC Genomics">
        <title>Comparative genome analysis of mycobacteria focusing on tRNA and non-coding RNA.</title>
        <authorList>
            <person name="Behra P.R.K."/>
            <person name="Pettersson B.M.F."/>
            <person name="Ramesh M."/>
            <person name="Das S."/>
            <person name="Dasgupta S."/>
            <person name="Kirsebom L.A."/>
        </authorList>
    </citation>
    <scope>NUCLEOTIDE SEQUENCE [LARGE SCALE GENOMIC DNA]</scope>
    <source>
        <strain evidence="2 3">DSM 44078</strain>
    </source>
</reference>
<sequence>MGAFAAQAGATIAAAALCAAVGVPAAATASEGDWGINGTYIATSNGDWSKTNEQFRNEVSVRSTWTISTTCANPTDCVGTVKSDQGWTAPIYAKAGLWYVKRSIPGWEPCPDGTTADGLQMYRFFAGDPETGQAVPSGSSTFLGEDVTKSASGSCGINKQLVISMPFKMVAA</sequence>
<dbReference type="Proteomes" id="UP001526201">
    <property type="component" value="Unassembled WGS sequence"/>
</dbReference>
<comment type="caution">
    <text evidence="2">The sequence shown here is derived from an EMBL/GenBank/DDBJ whole genome shotgun (WGS) entry which is preliminary data.</text>
</comment>
<feature type="signal peptide" evidence="1">
    <location>
        <begin position="1"/>
        <end position="29"/>
    </location>
</feature>
<gene>
    <name evidence="2" type="ORF">H7J73_23665</name>
</gene>
<evidence type="ECO:0000313" key="3">
    <source>
        <dbReference type="Proteomes" id="UP001526201"/>
    </source>
</evidence>
<name>A0ABT3CHQ4_9MYCO</name>
<evidence type="ECO:0000313" key="2">
    <source>
        <dbReference type="EMBL" id="MCV7229018.1"/>
    </source>
</evidence>